<evidence type="ECO:0000256" key="2">
    <source>
        <dbReference type="ARBA" id="ARBA00022989"/>
    </source>
</evidence>
<dbReference type="PANTHER" id="PTHR37815">
    <property type="entry name" value="UPF0397 PROTEIN BC_2624-RELATED"/>
    <property type="match status" value="1"/>
</dbReference>
<protein>
    <submittedName>
        <fullName evidence="4">Uncharacterized membrane protein</fullName>
    </submittedName>
</protein>
<accession>A0A1G5RT46</accession>
<dbReference type="RefSeq" id="WP_330387080.1">
    <property type="nucleotide sequence ID" value="NZ_FMWL01000002.1"/>
</dbReference>
<dbReference type="GO" id="GO:0016020">
    <property type="term" value="C:membrane"/>
    <property type="evidence" value="ECO:0007669"/>
    <property type="project" value="InterPro"/>
</dbReference>
<sequence length="203" mass="21778">MTELNVKRPSAKTEAAVGTVEENSRSMTQVAAEKPRSVAREVTLNGLLIALVFVSTYLIQIRLPVSMNGGLIHMGNVALFTVALVFGKRKGAMAGAFGMGLFDLVSGWVAWAPFTFVVRGVMGYLIGRFSEGFERAWWKAPAAVVLGGLWMLAGYYATEGILYGNWIAPVTSIPGNLTQLALGAVVAIPFSGMLKSNAIKFMK</sequence>
<dbReference type="Proteomes" id="UP000199208">
    <property type="component" value="Unassembled WGS sequence"/>
</dbReference>
<dbReference type="PANTHER" id="PTHR37815:SF3">
    <property type="entry name" value="UPF0397 PROTEIN SPR0429"/>
    <property type="match status" value="1"/>
</dbReference>
<dbReference type="STRING" id="1120920.SAMN03080599_00711"/>
<evidence type="ECO:0000313" key="4">
    <source>
        <dbReference type="EMBL" id="SCZ77295.1"/>
    </source>
</evidence>
<feature type="transmembrane region" description="Helical" evidence="3">
    <location>
        <begin position="108"/>
        <end position="126"/>
    </location>
</feature>
<dbReference type="AlphaFoldDB" id="A0A1G5RT46"/>
<feature type="transmembrane region" description="Helical" evidence="3">
    <location>
        <begin position="177"/>
        <end position="194"/>
    </location>
</feature>
<dbReference type="EMBL" id="FMWL01000002">
    <property type="protein sequence ID" value="SCZ77295.1"/>
    <property type="molecule type" value="Genomic_DNA"/>
</dbReference>
<evidence type="ECO:0000256" key="3">
    <source>
        <dbReference type="SAM" id="Phobius"/>
    </source>
</evidence>
<keyword evidence="3" id="KW-0472">Membrane</keyword>
<dbReference type="InterPro" id="IPR009825">
    <property type="entry name" value="ECF_substrate-spec-like"/>
</dbReference>
<dbReference type="Pfam" id="PF07155">
    <property type="entry name" value="ECF-ribofla_trS"/>
    <property type="match status" value="1"/>
</dbReference>
<reference evidence="4 5" key="1">
    <citation type="submission" date="2016-10" db="EMBL/GenBank/DDBJ databases">
        <authorList>
            <person name="de Groot N.N."/>
        </authorList>
    </citation>
    <scope>NUCLEOTIDE SEQUENCE [LARGE SCALE GENOMIC DNA]</scope>
    <source>
        <strain evidence="4 5">DSM 2784</strain>
    </source>
</reference>
<keyword evidence="1 3" id="KW-0812">Transmembrane</keyword>
<evidence type="ECO:0000256" key="1">
    <source>
        <dbReference type="ARBA" id="ARBA00022692"/>
    </source>
</evidence>
<dbReference type="Gene3D" id="1.10.1760.20">
    <property type="match status" value="1"/>
</dbReference>
<keyword evidence="5" id="KW-1185">Reference proteome</keyword>
<name>A0A1G5RT46_9FIRM</name>
<organism evidence="4 5">
    <name type="scientific">Acidaminobacter hydrogenoformans DSM 2784</name>
    <dbReference type="NCBI Taxonomy" id="1120920"/>
    <lineage>
        <taxon>Bacteria</taxon>
        <taxon>Bacillati</taxon>
        <taxon>Bacillota</taxon>
        <taxon>Clostridia</taxon>
        <taxon>Peptostreptococcales</taxon>
        <taxon>Acidaminobacteraceae</taxon>
        <taxon>Acidaminobacter</taxon>
    </lineage>
</organism>
<proteinExistence type="predicted"/>
<gene>
    <name evidence="4" type="ORF">SAMN03080599_00711</name>
</gene>
<keyword evidence="2 3" id="KW-1133">Transmembrane helix</keyword>
<evidence type="ECO:0000313" key="5">
    <source>
        <dbReference type="Proteomes" id="UP000199208"/>
    </source>
</evidence>
<feature type="transmembrane region" description="Helical" evidence="3">
    <location>
        <begin position="42"/>
        <end position="59"/>
    </location>
</feature>
<feature type="transmembrane region" description="Helical" evidence="3">
    <location>
        <begin position="138"/>
        <end position="157"/>
    </location>
</feature>